<organism evidence="5 6">
    <name type="scientific">Chromobacterium amazonense</name>
    <dbReference type="NCBI Taxonomy" id="1382803"/>
    <lineage>
        <taxon>Bacteria</taxon>
        <taxon>Pseudomonadati</taxon>
        <taxon>Pseudomonadota</taxon>
        <taxon>Betaproteobacteria</taxon>
        <taxon>Neisseriales</taxon>
        <taxon>Chromobacteriaceae</taxon>
        <taxon>Chromobacterium</taxon>
    </lineage>
</organism>
<dbReference type="InterPro" id="IPR027385">
    <property type="entry name" value="Beta-barrel_OMP"/>
</dbReference>
<dbReference type="Gene3D" id="2.40.160.20">
    <property type="match status" value="1"/>
</dbReference>
<comment type="caution">
    <text evidence="5">The sequence shown here is derived from an EMBL/GenBank/DDBJ whole genome shotgun (WGS) entry which is preliminary data.</text>
</comment>
<reference evidence="5 6" key="1">
    <citation type="submission" date="2017-01" db="EMBL/GenBank/DDBJ databases">
        <title>New insights into the genetic diversity of Chromobacterium isolated from tropical freshwater lake.</title>
        <authorList>
            <person name="Santos A.B."/>
            <person name="Nascimento A.M."/>
            <person name="Da Silva P.C."/>
        </authorList>
    </citation>
    <scope>NUCLEOTIDE SEQUENCE [LARGE SCALE GENOMIC DNA]</scope>
    <source>
        <strain evidence="5 6">56AF</strain>
    </source>
</reference>
<dbReference type="Proteomes" id="UP000239469">
    <property type="component" value="Unassembled WGS sequence"/>
</dbReference>
<dbReference type="Pfam" id="PF13505">
    <property type="entry name" value="OMP_b-brl"/>
    <property type="match status" value="1"/>
</dbReference>
<comment type="subcellular location">
    <subcellularLocation>
        <location evidence="1">Cell outer membrane</location>
    </subcellularLocation>
</comment>
<gene>
    <name evidence="5" type="ORF">BUE93_09340</name>
</gene>
<evidence type="ECO:0000313" key="5">
    <source>
        <dbReference type="EMBL" id="PRP70929.1"/>
    </source>
</evidence>
<dbReference type="OrthoDB" id="9130661at2"/>
<name>A0A2S9X5D8_9NEIS</name>
<protein>
    <recommendedName>
        <fullName evidence="4">Outer membrane protein beta-barrel domain-containing protein</fullName>
    </recommendedName>
</protein>
<evidence type="ECO:0000256" key="1">
    <source>
        <dbReference type="ARBA" id="ARBA00004442"/>
    </source>
</evidence>
<dbReference type="AlphaFoldDB" id="A0A2S9X5D8"/>
<feature type="domain" description="Outer membrane protein beta-barrel" evidence="4">
    <location>
        <begin position="8"/>
        <end position="189"/>
    </location>
</feature>
<dbReference type="SUPFAM" id="SSF56925">
    <property type="entry name" value="OMPA-like"/>
    <property type="match status" value="1"/>
</dbReference>
<dbReference type="InterPro" id="IPR011250">
    <property type="entry name" value="OMP/PagP_B-barrel"/>
</dbReference>
<accession>A0A2S9X5D8</accession>
<feature type="chain" id="PRO_5015573394" description="Outer membrane protein beta-barrel domain-containing protein" evidence="3">
    <location>
        <begin position="20"/>
        <end position="189"/>
    </location>
</feature>
<feature type="signal peptide" evidence="3">
    <location>
        <begin position="1"/>
        <end position="19"/>
    </location>
</feature>
<dbReference type="EMBL" id="MTBD01000023">
    <property type="protein sequence ID" value="PRP70929.1"/>
    <property type="molecule type" value="Genomic_DNA"/>
</dbReference>
<dbReference type="RefSeq" id="WP_106076619.1">
    <property type="nucleotide sequence ID" value="NZ_MTBD01000023.1"/>
</dbReference>
<evidence type="ECO:0000313" key="6">
    <source>
        <dbReference type="Proteomes" id="UP000239469"/>
    </source>
</evidence>
<evidence type="ECO:0000256" key="3">
    <source>
        <dbReference type="SAM" id="SignalP"/>
    </source>
</evidence>
<keyword evidence="2 3" id="KW-0732">Signal</keyword>
<sequence>MKKILVTVLLALPPCAAQAADAGAYVFGSLGYNAAKPSSFTVDTPDRKAGGAAFELGGGYRVNQIFAIEASYAYLGKPEISYDNTFSGSFKLNAFRVSALGIVPINDELSAFGRISLNYMQIAPSGQIGGNAVKGETRYDARTGVGLGLSYSLNKNLSVLGDYEYIYVDKDHTGLDGISLIKAGLRYQF</sequence>
<evidence type="ECO:0000259" key="4">
    <source>
        <dbReference type="Pfam" id="PF13505"/>
    </source>
</evidence>
<proteinExistence type="predicted"/>
<dbReference type="GO" id="GO:0009279">
    <property type="term" value="C:cell outer membrane"/>
    <property type="evidence" value="ECO:0007669"/>
    <property type="project" value="UniProtKB-SubCell"/>
</dbReference>
<evidence type="ECO:0000256" key="2">
    <source>
        <dbReference type="ARBA" id="ARBA00022729"/>
    </source>
</evidence>